<dbReference type="InterPro" id="IPR052564">
    <property type="entry name" value="N-acetyltrans/Recomb-assoc"/>
</dbReference>
<dbReference type="GO" id="GO:0016747">
    <property type="term" value="F:acyltransferase activity, transferring groups other than amino-acyl groups"/>
    <property type="evidence" value="ECO:0007669"/>
    <property type="project" value="InterPro"/>
</dbReference>
<dbReference type="RefSeq" id="WP_089689900.1">
    <property type="nucleotide sequence ID" value="NZ_FNWQ01000001.1"/>
</dbReference>
<dbReference type="CDD" id="cd04301">
    <property type="entry name" value="NAT_SF"/>
    <property type="match status" value="1"/>
</dbReference>
<dbReference type="SUPFAM" id="SSF55729">
    <property type="entry name" value="Acyl-CoA N-acyltransferases (Nat)"/>
    <property type="match status" value="1"/>
</dbReference>
<dbReference type="STRING" id="680127.SAMN05421593_0693"/>
<gene>
    <name evidence="2" type="ORF">SAMN05421593_0693</name>
</gene>
<dbReference type="PROSITE" id="PS51186">
    <property type="entry name" value="GNAT"/>
    <property type="match status" value="1"/>
</dbReference>
<protein>
    <submittedName>
        <fullName evidence="2">Putative acetyltransferase</fullName>
    </submittedName>
</protein>
<dbReference type="Gene3D" id="3.40.630.30">
    <property type="match status" value="1"/>
</dbReference>
<dbReference type="InterPro" id="IPR000182">
    <property type="entry name" value="GNAT_dom"/>
</dbReference>
<dbReference type="PANTHER" id="PTHR43451">
    <property type="entry name" value="ACETYLTRANSFERASE (GNAT) FAMILY PROTEIN"/>
    <property type="match status" value="1"/>
</dbReference>
<dbReference type="InterPro" id="IPR016181">
    <property type="entry name" value="Acyl_CoA_acyltransferase"/>
</dbReference>
<dbReference type="Pfam" id="PF13673">
    <property type="entry name" value="Acetyltransf_10"/>
    <property type="match status" value="1"/>
</dbReference>
<keyword evidence="2" id="KW-0808">Transferase</keyword>
<sequence length="165" mass="18993">MNNTTSNNHSITIRKGTTKDLPDMLQLFTAAIDEVCKKDYDLQQLEAWKSGAENEERWMSVIRDQYVLLAVIENKIAGFCSLDQGNYIDLLFVHKDHQHKGIAFLLYHQIEKEALQNHQKEITADVSKTARPFFEKAGFQITQEQTVSVQGIAMTNYKMVKHLTF</sequence>
<feature type="domain" description="N-acetyltransferase" evidence="1">
    <location>
        <begin position="11"/>
        <end position="164"/>
    </location>
</feature>
<dbReference type="OrthoDB" id="424368at2"/>
<name>A0A1H6H2M3_CHRCI</name>
<evidence type="ECO:0000259" key="1">
    <source>
        <dbReference type="PROSITE" id="PS51186"/>
    </source>
</evidence>
<accession>A0A1H6H2M3</accession>
<proteinExistence type="predicted"/>
<dbReference type="AlphaFoldDB" id="A0A1H6H2M3"/>
<dbReference type="Proteomes" id="UP000198561">
    <property type="component" value="Unassembled WGS sequence"/>
</dbReference>
<dbReference type="PANTHER" id="PTHR43451:SF1">
    <property type="entry name" value="ACETYLTRANSFERASE"/>
    <property type="match status" value="1"/>
</dbReference>
<evidence type="ECO:0000313" key="2">
    <source>
        <dbReference type="EMBL" id="SEH28395.1"/>
    </source>
</evidence>
<organism evidence="2 3">
    <name type="scientific">Chryseobacterium culicis</name>
    <dbReference type="NCBI Taxonomy" id="680127"/>
    <lineage>
        <taxon>Bacteria</taxon>
        <taxon>Pseudomonadati</taxon>
        <taxon>Bacteroidota</taxon>
        <taxon>Flavobacteriia</taxon>
        <taxon>Flavobacteriales</taxon>
        <taxon>Weeksellaceae</taxon>
        <taxon>Chryseobacterium group</taxon>
        <taxon>Chryseobacterium</taxon>
    </lineage>
</organism>
<evidence type="ECO:0000313" key="3">
    <source>
        <dbReference type="Proteomes" id="UP000198561"/>
    </source>
</evidence>
<dbReference type="EMBL" id="FNWQ01000001">
    <property type="protein sequence ID" value="SEH28395.1"/>
    <property type="molecule type" value="Genomic_DNA"/>
</dbReference>
<reference evidence="2 3" key="1">
    <citation type="submission" date="2016-10" db="EMBL/GenBank/DDBJ databases">
        <authorList>
            <person name="de Groot N.N."/>
        </authorList>
    </citation>
    <scope>NUCLEOTIDE SEQUENCE [LARGE SCALE GENOMIC DNA]</scope>
    <source>
        <strain evidence="2 3">DSM 23031</strain>
    </source>
</reference>